<proteinExistence type="predicted"/>
<evidence type="ECO:0000313" key="3">
    <source>
        <dbReference type="Proteomes" id="UP001345013"/>
    </source>
</evidence>
<dbReference type="EMBL" id="JAVRRG010000005">
    <property type="protein sequence ID" value="KAK5100840.1"/>
    <property type="molecule type" value="Genomic_DNA"/>
</dbReference>
<feature type="signal peptide" evidence="1">
    <location>
        <begin position="1"/>
        <end position="19"/>
    </location>
</feature>
<reference evidence="2 3" key="1">
    <citation type="submission" date="2023-08" db="EMBL/GenBank/DDBJ databases">
        <title>Black Yeasts Isolated from many extreme environments.</title>
        <authorList>
            <person name="Coleine C."/>
            <person name="Stajich J.E."/>
            <person name="Selbmann L."/>
        </authorList>
    </citation>
    <scope>NUCLEOTIDE SEQUENCE [LARGE SCALE GENOMIC DNA]</scope>
    <source>
        <strain evidence="2 3">CCFEE 5885</strain>
    </source>
</reference>
<feature type="chain" id="PRO_5046778585" evidence="1">
    <location>
        <begin position="20"/>
        <end position="138"/>
    </location>
</feature>
<accession>A0ABR0KMN9</accession>
<organism evidence="2 3">
    <name type="scientific">Lithohypha guttulata</name>
    <dbReference type="NCBI Taxonomy" id="1690604"/>
    <lineage>
        <taxon>Eukaryota</taxon>
        <taxon>Fungi</taxon>
        <taxon>Dikarya</taxon>
        <taxon>Ascomycota</taxon>
        <taxon>Pezizomycotina</taxon>
        <taxon>Eurotiomycetes</taxon>
        <taxon>Chaetothyriomycetidae</taxon>
        <taxon>Chaetothyriales</taxon>
        <taxon>Trichomeriaceae</taxon>
        <taxon>Lithohypha</taxon>
    </lineage>
</organism>
<comment type="caution">
    <text evidence="2">The sequence shown here is derived from an EMBL/GenBank/DDBJ whole genome shotgun (WGS) entry which is preliminary data.</text>
</comment>
<dbReference type="Proteomes" id="UP001345013">
    <property type="component" value="Unassembled WGS sequence"/>
</dbReference>
<evidence type="ECO:0000313" key="2">
    <source>
        <dbReference type="EMBL" id="KAK5100840.1"/>
    </source>
</evidence>
<evidence type="ECO:0000256" key="1">
    <source>
        <dbReference type="SAM" id="SignalP"/>
    </source>
</evidence>
<keyword evidence="1" id="KW-0732">Signal</keyword>
<gene>
    <name evidence="2" type="ORF">LTR24_000687</name>
</gene>
<keyword evidence="3" id="KW-1185">Reference proteome</keyword>
<name>A0ABR0KMN9_9EURO</name>
<sequence length="138" mass="15296">MKFTVTLCTLVATAALSSAAALDTHSYTTTLETRGNKWKDPQSWQGTCTADGGQCQEDSDAFGTLAACRNSACTKGSKCTIALGEEKAEAKCPINELPYEWEWPWIDHARKTEIYQDECYKKAGKDEEKKALCKEIQM</sequence>
<protein>
    <submittedName>
        <fullName evidence="2">Uncharacterized protein</fullName>
    </submittedName>
</protein>